<comment type="caution">
    <text evidence="6">The sequence shown here is derived from an EMBL/GenBank/DDBJ whole genome shotgun (WGS) entry which is preliminary data.</text>
</comment>
<dbReference type="OrthoDB" id="5816932at2"/>
<reference evidence="6 7" key="1">
    <citation type="submission" date="2018-07" db="EMBL/GenBank/DDBJ databases">
        <title>Genomic Encyclopedia of Type Strains, Phase IV (KMG-IV): sequencing the most valuable type-strain genomes for metagenomic binning, comparative biology and taxonomic classification.</title>
        <authorList>
            <person name="Goeker M."/>
        </authorList>
    </citation>
    <scope>NUCLEOTIDE SEQUENCE [LARGE SCALE GENOMIC DNA]</scope>
    <source>
        <strain evidence="6 7">DSM 26407</strain>
    </source>
</reference>
<name>A0A369CI34_9GAMM</name>
<evidence type="ECO:0000259" key="5">
    <source>
        <dbReference type="PROSITE" id="PS50977"/>
    </source>
</evidence>
<evidence type="ECO:0000256" key="1">
    <source>
        <dbReference type="ARBA" id="ARBA00023015"/>
    </source>
</evidence>
<dbReference type="PRINTS" id="PR00455">
    <property type="entry name" value="HTHTETR"/>
</dbReference>
<keyword evidence="7" id="KW-1185">Reference proteome</keyword>
<dbReference type="InterPro" id="IPR001647">
    <property type="entry name" value="HTH_TetR"/>
</dbReference>
<protein>
    <submittedName>
        <fullName evidence="6">TetR family transcriptional regulator</fullName>
    </submittedName>
</protein>
<dbReference type="Gene3D" id="1.10.357.10">
    <property type="entry name" value="Tetracycline Repressor, domain 2"/>
    <property type="match status" value="1"/>
</dbReference>
<keyword evidence="2 4" id="KW-0238">DNA-binding</keyword>
<evidence type="ECO:0000256" key="4">
    <source>
        <dbReference type="PROSITE-ProRule" id="PRU00335"/>
    </source>
</evidence>
<proteinExistence type="predicted"/>
<dbReference type="InterPro" id="IPR036271">
    <property type="entry name" value="Tet_transcr_reg_TetR-rel_C_sf"/>
</dbReference>
<evidence type="ECO:0000313" key="7">
    <source>
        <dbReference type="Proteomes" id="UP000252707"/>
    </source>
</evidence>
<dbReference type="PROSITE" id="PS01081">
    <property type="entry name" value="HTH_TETR_1"/>
    <property type="match status" value="1"/>
</dbReference>
<dbReference type="GO" id="GO:0003700">
    <property type="term" value="F:DNA-binding transcription factor activity"/>
    <property type="evidence" value="ECO:0007669"/>
    <property type="project" value="TreeGrafter"/>
</dbReference>
<dbReference type="FunFam" id="1.10.10.60:FF:000141">
    <property type="entry name" value="TetR family transcriptional regulator"/>
    <property type="match status" value="1"/>
</dbReference>
<evidence type="ECO:0000256" key="2">
    <source>
        <dbReference type="ARBA" id="ARBA00023125"/>
    </source>
</evidence>
<dbReference type="GO" id="GO:0000976">
    <property type="term" value="F:transcription cis-regulatory region binding"/>
    <property type="evidence" value="ECO:0007669"/>
    <property type="project" value="TreeGrafter"/>
</dbReference>
<organism evidence="6 7">
    <name type="scientific">Thioalbus denitrificans</name>
    <dbReference type="NCBI Taxonomy" id="547122"/>
    <lineage>
        <taxon>Bacteria</taxon>
        <taxon>Pseudomonadati</taxon>
        <taxon>Pseudomonadota</taxon>
        <taxon>Gammaproteobacteria</taxon>
        <taxon>Chromatiales</taxon>
        <taxon>Ectothiorhodospiraceae</taxon>
        <taxon>Thioalbus</taxon>
    </lineage>
</organism>
<dbReference type="InterPro" id="IPR009057">
    <property type="entry name" value="Homeodomain-like_sf"/>
</dbReference>
<dbReference type="SUPFAM" id="SSF46689">
    <property type="entry name" value="Homeodomain-like"/>
    <property type="match status" value="1"/>
</dbReference>
<dbReference type="InterPro" id="IPR050109">
    <property type="entry name" value="HTH-type_TetR-like_transc_reg"/>
</dbReference>
<feature type="domain" description="HTH tetR-type" evidence="5">
    <location>
        <begin position="9"/>
        <end position="69"/>
    </location>
</feature>
<gene>
    <name evidence="6" type="ORF">DFQ59_102698</name>
</gene>
<dbReference type="PROSITE" id="PS50977">
    <property type="entry name" value="HTH_TETR_2"/>
    <property type="match status" value="1"/>
</dbReference>
<keyword evidence="1" id="KW-0805">Transcription regulation</keyword>
<dbReference type="AlphaFoldDB" id="A0A369CI34"/>
<evidence type="ECO:0000313" key="6">
    <source>
        <dbReference type="EMBL" id="RCX32336.1"/>
    </source>
</evidence>
<feature type="DNA-binding region" description="H-T-H motif" evidence="4">
    <location>
        <begin position="32"/>
        <end position="51"/>
    </location>
</feature>
<dbReference type="PANTHER" id="PTHR30055">
    <property type="entry name" value="HTH-TYPE TRANSCRIPTIONAL REGULATOR RUTR"/>
    <property type="match status" value="1"/>
</dbReference>
<dbReference type="EMBL" id="QPJY01000002">
    <property type="protein sequence ID" value="RCX32336.1"/>
    <property type="molecule type" value="Genomic_DNA"/>
</dbReference>
<sequence>MSAAASPSPAGRETILAAAAELFAAKGFAGVSVREVAERAGVSKANVFHHFSSKDTLYLAVLRSAVSRFEALLDDYAGERDGYEARLRGISREHLQNILANEGVSRLIIREVLESDLRRGQELTERVLGDGFTRLVEVIREGQSRSELRTDVDPVLIASLMVAANVHFFQSRTVMRALSGVAYADDPESYSVQVMDILLNGIASR</sequence>
<dbReference type="InterPro" id="IPR023772">
    <property type="entry name" value="DNA-bd_HTH_TetR-type_CS"/>
</dbReference>
<dbReference type="RefSeq" id="WP_114279131.1">
    <property type="nucleotide sequence ID" value="NZ_QPJY01000002.1"/>
</dbReference>
<evidence type="ECO:0000256" key="3">
    <source>
        <dbReference type="ARBA" id="ARBA00023163"/>
    </source>
</evidence>
<accession>A0A369CI34</accession>
<keyword evidence="3" id="KW-0804">Transcription</keyword>
<dbReference type="PANTHER" id="PTHR30055:SF234">
    <property type="entry name" value="HTH-TYPE TRANSCRIPTIONAL REGULATOR BETI"/>
    <property type="match status" value="1"/>
</dbReference>
<dbReference type="Pfam" id="PF00440">
    <property type="entry name" value="TetR_N"/>
    <property type="match status" value="1"/>
</dbReference>
<dbReference type="Proteomes" id="UP000252707">
    <property type="component" value="Unassembled WGS sequence"/>
</dbReference>
<dbReference type="SUPFAM" id="SSF48498">
    <property type="entry name" value="Tetracyclin repressor-like, C-terminal domain"/>
    <property type="match status" value="1"/>
</dbReference>